<dbReference type="InterPro" id="IPR021145">
    <property type="entry name" value="Portal_protein_SPP1_Gp6-like"/>
</dbReference>
<organism evidence="1">
    <name type="scientific">Listeria monocytogenes</name>
    <dbReference type="NCBI Taxonomy" id="1639"/>
    <lineage>
        <taxon>Bacteria</taxon>
        <taxon>Bacillati</taxon>
        <taxon>Bacillota</taxon>
        <taxon>Bacilli</taxon>
        <taxon>Bacillales</taxon>
        <taxon>Listeriaceae</taxon>
        <taxon>Listeria</taxon>
    </lineage>
</organism>
<dbReference type="NCBIfam" id="TIGR01538">
    <property type="entry name" value="portal_SPP1"/>
    <property type="match status" value="1"/>
</dbReference>
<proteinExistence type="predicted"/>
<accession>A0A6C7MN96</accession>
<name>A0A6C7MN96_LISMN</name>
<comment type="caution">
    <text evidence="1">The sequence shown here is derived from an EMBL/GenBank/DDBJ whole genome shotgun (WGS) entry which is preliminary data.</text>
</comment>
<dbReference type="EMBL" id="AAHZVJ010000002">
    <property type="protein sequence ID" value="ECC0538312.1"/>
    <property type="molecule type" value="Genomic_DNA"/>
</dbReference>
<dbReference type="InterPro" id="IPR006428">
    <property type="entry name" value="Portal_SPP1-type"/>
</dbReference>
<gene>
    <name evidence="1" type="ORF">FMU92_07985</name>
</gene>
<dbReference type="AlphaFoldDB" id="A0A6C7MN96"/>
<sequence>MDKVNEFEHGESFNSKVKRGPFPFSVASNIHYRYSSAEDLLEHPEDLADMVRHHRANQVPRLSVLDDYYKARNTGIMNGRRRKDDDKADYRAAHNFAKLFSQFDTGYLTGNPLKIEIGEEAKKEKELIDDFNQRNDIDALNSEIALDISKYGRAYELQYRNADDENKISLSNVFETFVVYDTTVERKEILAVRCVDAAPGINDKVLVIAYTDTQIVYFSEVSFSTLKLKENKRESHKYKEVPITEYSSNRFRMGFYEDCLTLIDLYDNAQSDTANYMTDLNDALLVISGDFDSSSMTIDKEANTLLLESGQDMSGAKTSIDARYMYKQYDVAGAEAYKSRIANDMHEIVNVPNLTDVNFAGNQSGKAMEYKLFGFMQGMSVKQRLFTKSLERRYSLLMNIEHSATGKEYKRLNGFSVIFTPNLPKAVQEELAMLIDAGAEFSQETLLSLASFVDSYSNEKDRIKKENQHSGDANGGYDFENEANALLTIEGAKTINEVSLNGAQIDSILKIVMSVARGELPYSSAMAILTFSYPFDETKAEAILGGAGDSFVIDTPESESNDAEL</sequence>
<protein>
    <submittedName>
        <fullName evidence="1">Phage portal protein</fullName>
    </submittedName>
</protein>
<evidence type="ECO:0000313" key="1">
    <source>
        <dbReference type="EMBL" id="ECC0538312.1"/>
    </source>
</evidence>
<dbReference type="Pfam" id="PF05133">
    <property type="entry name" value="SPP1_portal"/>
    <property type="match status" value="1"/>
</dbReference>
<reference evidence="1" key="1">
    <citation type="submission" date="2019-07" db="EMBL/GenBank/DDBJ databases">
        <authorList>
            <consortium name="GenomeTrakr: Next Generation Sequencing Network for Food Pathogen Tracability"/>
        </authorList>
    </citation>
    <scope>NUCLEOTIDE SEQUENCE</scope>
    <source>
        <strain evidence="1">CFSAN085147</strain>
    </source>
</reference>